<comment type="caution">
    <text evidence="2">The sequence shown here is derived from an EMBL/GenBank/DDBJ whole genome shotgun (WGS) entry which is preliminary data.</text>
</comment>
<dbReference type="Proteomes" id="UP000320333">
    <property type="component" value="Unassembled WGS sequence"/>
</dbReference>
<dbReference type="InterPro" id="IPR010036">
    <property type="entry name" value="MDP_1_eu_arc"/>
</dbReference>
<dbReference type="GO" id="GO:0003993">
    <property type="term" value="F:acid phosphatase activity"/>
    <property type="evidence" value="ECO:0007669"/>
    <property type="project" value="TreeGrafter"/>
</dbReference>
<feature type="compositionally biased region" description="Polar residues" evidence="1">
    <location>
        <begin position="432"/>
        <end position="455"/>
    </location>
</feature>
<dbReference type="OrthoDB" id="2865258at2759"/>
<dbReference type="STRING" id="246404.A0A507F770"/>
<dbReference type="SFLD" id="SFLDS00003">
    <property type="entry name" value="Haloacid_Dehalogenase"/>
    <property type="match status" value="1"/>
</dbReference>
<dbReference type="SFLD" id="SFLDG01131">
    <property type="entry name" value="C1.5.2:_MDP_Like"/>
    <property type="match status" value="1"/>
</dbReference>
<dbReference type="PANTHER" id="PTHR17901">
    <property type="entry name" value="MAGNESIUM-DEPENDENT PHOSPHATASE 1 MDP1"/>
    <property type="match status" value="1"/>
</dbReference>
<sequence>MSQKPVPSLIVFDLDGTLWYPEMYMLWSGGGPPFRPDPATGDVTSGPSKVKVQLLGDTRAILRNSLHDPAFADTRFAISSCTDEPGWAQECLALMRIEEGVSVKSRFEFECISKSSKKNHFISLRDMAGVPFEDMIFFDNERSRCKEVASLGVATVYCPDGLTMNVWIKGLDDWRRGRSMGWRRKYYEALEESLSLSKKLTSALQQVADLRETLMNERIAANEKLDLLQKQSHDRSSPAMGRNSGISSQPQMSHPSSSSHSVAIRTPQTVRKPFKMRSSSVMPSDPDANEIPWTALVRERIPWFRSNRSAISRVLCQRAFEFIHKHNLKGSGRKAIQIPFALVDEFKHFMEDLMEATVKSSSARERANVDESDGEDIESGFERDMEPNAHDQIDSMGLDRSVGSSSTQSMTRYANRNSPDQSEQHNDGFDSHPSSPGRSRYDSPSSPGEFNQNNLDGADSLGLSDAHAKFKLKLDAYSVAGKRAAEADVKLEEGVVVVQKKARMQAPDYQQNDTHFESDDSDQGSDSGIQKLPEPEPEPVMAASSA</sequence>
<name>A0A507F770_9FUNG</name>
<dbReference type="SUPFAM" id="SSF56784">
    <property type="entry name" value="HAD-like"/>
    <property type="match status" value="1"/>
</dbReference>
<dbReference type="PANTHER" id="PTHR17901:SF14">
    <property type="entry name" value="MAGNESIUM-DEPENDENT PHOSPHATASE 1"/>
    <property type="match status" value="1"/>
</dbReference>
<dbReference type="InterPro" id="IPR023214">
    <property type="entry name" value="HAD_sf"/>
</dbReference>
<feature type="compositionally biased region" description="Acidic residues" evidence="1">
    <location>
        <begin position="370"/>
        <end position="379"/>
    </location>
</feature>
<feature type="region of interest" description="Disordered" evidence="1">
    <location>
        <begin position="357"/>
        <end position="461"/>
    </location>
</feature>
<dbReference type="Pfam" id="PF12689">
    <property type="entry name" value="Acid_PPase"/>
    <property type="match status" value="1"/>
</dbReference>
<dbReference type="SFLD" id="SFLDG01129">
    <property type="entry name" value="C1.5:_HAD__Beta-PGM__Phosphata"/>
    <property type="match status" value="1"/>
</dbReference>
<feature type="region of interest" description="Disordered" evidence="1">
    <location>
        <begin position="503"/>
        <end position="546"/>
    </location>
</feature>
<evidence type="ECO:0000313" key="3">
    <source>
        <dbReference type="Proteomes" id="UP000320333"/>
    </source>
</evidence>
<evidence type="ECO:0000313" key="2">
    <source>
        <dbReference type="EMBL" id="TPX71974.1"/>
    </source>
</evidence>
<reference evidence="2 3" key="1">
    <citation type="journal article" date="2019" name="Sci. Rep.">
        <title>Comparative genomics of chytrid fungi reveal insights into the obligate biotrophic and pathogenic lifestyle of Synchytrium endobioticum.</title>
        <authorList>
            <person name="van de Vossenberg B.T.L.H."/>
            <person name="Warris S."/>
            <person name="Nguyen H.D.T."/>
            <person name="van Gent-Pelzer M.P.E."/>
            <person name="Joly D.L."/>
            <person name="van de Geest H.C."/>
            <person name="Bonants P.J.M."/>
            <person name="Smith D.S."/>
            <person name="Levesque C.A."/>
            <person name="van der Lee T.A.J."/>
        </authorList>
    </citation>
    <scope>NUCLEOTIDE SEQUENCE [LARGE SCALE GENOMIC DNA]</scope>
    <source>
        <strain evidence="2 3">CBS 675.73</strain>
    </source>
</reference>
<dbReference type="Gene3D" id="3.40.50.1000">
    <property type="entry name" value="HAD superfamily/HAD-like"/>
    <property type="match status" value="1"/>
</dbReference>
<dbReference type="NCBIfam" id="TIGR01685">
    <property type="entry name" value="MDP-1"/>
    <property type="match status" value="1"/>
</dbReference>
<evidence type="ECO:0000256" key="1">
    <source>
        <dbReference type="SAM" id="MobiDB-lite"/>
    </source>
</evidence>
<feature type="compositionally biased region" description="Basic and acidic residues" evidence="1">
    <location>
        <begin position="225"/>
        <end position="236"/>
    </location>
</feature>
<feature type="compositionally biased region" description="Low complexity" evidence="1">
    <location>
        <begin position="247"/>
        <end position="261"/>
    </location>
</feature>
<gene>
    <name evidence="2" type="ORF">CcCBS67573_g06011</name>
</gene>
<keyword evidence="3" id="KW-1185">Reference proteome</keyword>
<organism evidence="2 3">
    <name type="scientific">Chytriomyces confervae</name>
    <dbReference type="NCBI Taxonomy" id="246404"/>
    <lineage>
        <taxon>Eukaryota</taxon>
        <taxon>Fungi</taxon>
        <taxon>Fungi incertae sedis</taxon>
        <taxon>Chytridiomycota</taxon>
        <taxon>Chytridiomycota incertae sedis</taxon>
        <taxon>Chytridiomycetes</taxon>
        <taxon>Chytridiales</taxon>
        <taxon>Chytriomycetaceae</taxon>
        <taxon>Chytriomyces</taxon>
    </lineage>
</organism>
<protein>
    <recommendedName>
        <fullName evidence="4">Magnesium-dependent phosphatase-1</fullName>
    </recommendedName>
</protein>
<evidence type="ECO:0008006" key="4">
    <source>
        <dbReference type="Google" id="ProtNLM"/>
    </source>
</evidence>
<feature type="region of interest" description="Disordered" evidence="1">
    <location>
        <begin position="225"/>
        <end position="286"/>
    </location>
</feature>
<dbReference type="EMBL" id="QEAP01000237">
    <property type="protein sequence ID" value="TPX71974.1"/>
    <property type="molecule type" value="Genomic_DNA"/>
</dbReference>
<dbReference type="AlphaFoldDB" id="A0A507F770"/>
<accession>A0A507F770</accession>
<feature type="compositionally biased region" description="Polar residues" evidence="1">
    <location>
        <begin position="402"/>
        <end position="421"/>
    </location>
</feature>
<proteinExistence type="predicted"/>
<feature type="compositionally biased region" description="Basic and acidic residues" evidence="1">
    <location>
        <begin position="380"/>
        <end position="393"/>
    </location>
</feature>
<dbReference type="InterPro" id="IPR036412">
    <property type="entry name" value="HAD-like_sf"/>
</dbReference>